<comment type="caution">
    <text evidence="1">The sequence shown here is derived from an EMBL/GenBank/DDBJ whole genome shotgun (WGS) entry which is preliminary data.</text>
</comment>
<dbReference type="OrthoDB" id="9134286at2"/>
<name>A0A7K0EUR5_9BACT</name>
<reference evidence="1 2" key="1">
    <citation type="journal article" date="2018" name="Antonie Van Leeuwenhoek">
        <title>Larkinella terrae sp. nov., isolated from soil on Jeju Island, South Korea.</title>
        <authorList>
            <person name="Ten L.N."/>
            <person name="Jeon J."/>
            <person name="Park S.J."/>
            <person name="Park S."/>
            <person name="Lee S.Y."/>
            <person name="Kim M.K."/>
            <person name="Jung H.Y."/>
        </authorList>
    </citation>
    <scope>NUCLEOTIDE SEQUENCE [LARGE SCALE GENOMIC DNA]</scope>
    <source>
        <strain evidence="1 2">KCTC 52001</strain>
    </source>
</reference>
<dbReference type="RefSeq" id="WP_154178580.1">
    <property type="nucleotide sequence ID" value="NZ_WJXZ01000014.1"/>
</dbReference>
<protein>
    <submittedName>
        <fullName evidence="1">GIY-YIG nuclease family protein</fullName>
    </submittedName>
</protein>
<evidence type="ECO:0000313" key="1">
    <source>
        <dbReference type="EMBL" id="MRS65296.1"/>
    </source>
</evidence>
<keyword evidence="2" id="KW-1185">Reference proteome</keyword>
<accession>A0A7K0EUR5</accession>
<gene>
    <name evidence="1" type="ORF">GJJ30_28625</name>
</gene>
<dbReference type="CDD" id="cd10451">
    <property type="entry name" value="GIY-YIG_LuxR_like"/>
    <property type="match status" value="1"/>
</dbReference>
<evidence type="ECO:0000313" key="2">
    <source>
        <dbReference type="Proteomes" id="UP000441754"/>
    </source>
</evidence>
<dbReference type="SUPFAM" id="SSF82771">
    <property type="entry name" value="GIY-YIG endonuclease"/>
    <property type="match status" value="1"/>
</dbReference>
<dbReference type="Proteomes" id="UP000441754">
    <property type="component" value="Unassembled WGS sequence"/>
</dbReference>
<dbReference type="InterPro" id="IPR035901">
    <property type="entry name" value="GIY-YIG_endonuc_sf"/>
</dbReference>
<sequence>MKTQKELKEAYKQKKFRIGVFQIRNLVNGKILVASSLNLDAIWNRTRMELNFGGYRNEALQAEWKELGETGFAFEILSELTQKEDDSTDYSKEVRELEKLYIDELQPFDKKGYHKLRLPYP</sequence>
<dbReference type="AlphaFoldDB" id="A0A7K0EUR5"/>
<dbReference type="EMBL" id="WJXZ01000014">
    <property type="protein sequence ID" value="MRS65296.1"/>
    <property type="molecule type" value="Genomic_DNA"/>
</dbReference>
<dbReference type="Gene3D" id="3.40.1440.10">
    <property type="entry name" value="GIY-YIG endonuclease"/>
    <property type="match status" value="1"/>
</dbReference>
<proteinExistence type="predicted"/>
<organism evidence="1 2">
    <name type="scientific">Larkinella terrae</name>
    <dbReference type="NCBI Taxonomy" id="2025311"/>
    <lineage>
        <taxon>Bacteria</taxon>
        <taxon>Pseudomonadati</taxon>
        <taxon>Bacteroidota</taxon>
        <taxon>Cytophagia</taxon>
        <taxon>Cytophagales</taxon>
        <taxon>Spirosomataceae</taxon>
        <taxon>Larkinella</taxon>
    </lineage>
</organism>